<gene>
    <name evidence="1" type="ORF">HMN09_00866300</name>
</gene>
<dbReference type="OrthoDB" id="2506088at2759"/>
<proteinExistence type="predicted"/>
<evidence type="ECO:0000313" key="2">
    <source>
        <dbReference type="Proteomes" id="UP000613580"/>
    </source>
</evidence>
<dbReference type="Proteomes" id="UP000613580">
    <property type="component" value="Unassembled WGS sequence"/>
</dbReference>
<dbReference type="EMBL" id="JACAZE010000012">
    <property type="protein sequence ID" value="KAF7302327.1"/>
    <property type="molecule type" value="Genomic_DNA"/>
</dbReference>
<accession>A0A8H6W296</accession>
<dbReference type="AlphaFoldDB" id="A0A8H6W296"/>
<evidence type="ECO:0000313" key="1">
    <source>
        <dbReference type="EMBL" id="KAF7302327.1"/>
    </source>
</evidence>
<organism evidence="1 2">
    <name type="scientific">Mycena chlorophos</name>
    <name type="common">Agaric fungus</name>
    <name type="synonym">Agaricus chlorophos</name>
    <dbReference type="NCBI Taxonomy" id="658473"/>
    <lineage>
        <taxon>Eukaryota</taxon>
        <taxon>Fungi</taxon>
        <taxon>Dikarya</taxon>
        <taxon>Basidiomycota</taxon>
        <taxon>Agaricomycotina</taxon>
        <taxon>Agaricomycetes</taxon>
        <taxon>Agaricomycetidae</taxon>
        <taxon>Agaricales</taxon>
        <taxon>Marasmiineae</taxon>
        <taxon>Mycenaceae</taxon>
        <taxon>Mycena</taxon>
    </lineage>
</organism>
<sequence length="169" mass="18931">METKQRKTGVKDAYTQYWILGLIDRHKQLRISDPERDIAEIKAELRKHAVLQKLLGWTPQPTVRPGDIKLVSLKHGEKTRTAHPLINTLAAKAVNFADFAADSAWDRCKSVTAQSGDECVDGSWIFATLPSDSSILFPARIAEIWKGVRSNILIVERFQSSSSRDPAYG</sequence>
<protein>
    <submittedName>
        <fullName evidence="1">Uncharacterized protein</fullName>
    </submittedName>
</protein>
<keyword evidence="2" id="KW-1185">Reference proteome</keyword>
<comment type="caution">
    <text evidence="1">The sequence shown here is derived from an EMBL/GenBank/DDBJ whole genome shotgun (WGS) entry which is preliminary data.</text>
</comment>
<reference evidence="1" key="1">
    <citation type="submission" date="2020-05" db="EMBL/GenBank/DDBJ databases">
        <title>Mycena genomes resolve the evolution of fungal bioluminescence.</title>
        <authorList>
            <person name="Tsai I.J."/>
        </authorList>
    </citation>
    <scope>NUCLEOTIDE SEQUENCE</scope>
    <source>
        <strain evidence="1">110903Hualien_Pintung</strain>
    </source>
</reference>
<name>A0A8H6W296_MYCCL</name>